<accession>A0ABY7F6I1</accession>
<name>A0ABY7F6I1_MYAAR</name>
<protein>
    <submittedName>
        <fullName evidence="1">Uncharacterized protein</fullName>
    </submittedName>
</protein>
<dbReference type="InterPro" id="IPR013783">
    <property type="entry name" value="Ig-like_fold"/>
</dbReference>
<dbReference type="Proteomes" id="UP001164746">
    <property type="component" value="Chromosome 10"/>
</dbReference>
<keyword evidence="2" id="KW-1185">Reference proteome</keyword>
<dbReference type="Gene3D" id="2.60.40.10">
    <property type="entry name" value="Immunoglobulins"/>
    <property type="match status" value="1"/>
</dbReference>
<organism evidence="1 2">
    <name type="scientific">Mya arenaria</name>
    <name type="common">Soft-shell clam</name>
    <dbReference type="NCBI Taxonomy" id="6604"/>
    <lineage>
        <taxon>Eukaryota</taxon>
        <taxon>Metazoa</taxon>
        <taxon>Spiralia</taxon>
        <taxon>Lophotrochozoa</taxon>
        <taxon>Mollusca</taxon>
        <taxon>Bivalvia</taxon>
        <taxon>Autobranchia</taxon>
        <taxon>Heteroconchia</taxon>
        <taxon>Euheterodonta</taxon>
        <taxon>Imparidentia</taxon>
        <taxon>Neoheterodontei</taxon>
        <taxon>Myida</taxon>
        <taxon>Myoidea</taxon>
        <taxon>Myidae</taxon>
        <taxon>Mya</taxon>
    </lineage>
</organism>
<proteinExistence type="predicted"/>
<evidence type="ECO:0000313" key="1">
    <source>
        <dbReference type="EMBL" id="WAR16298.1"/>
    </source>
</evidence>
<sequence length="106" mass="11685">MTEEILSDENTNEDDFLPFPHLLTEKDTISDELTNELTHVSSTVKSTLTIIVQIELYDHAGNRKSSGGEVVKVIFTGSDLTNTPVTGYVIDNGNGSYTAEIEALWH</sequence>
<reference evidence="1" key="1">
    <citation type="submission" date="2022-11" db="EMBL/GenBank/DDBJ databases">
        <title>Centuries of genome instability and evolution in soft-shell clam transmissible cancer (bioRxiv).</title>
        <authorList>
            <person name="Hart S.F.M."/>
            <person name="Yonemitsu M.A."/>
            <person name="Giersch R.M."/>
            <person name="Beal B.F."/>
            <person name="Arriagada G."/>
            <person name="Davis B.W."/>
            <person name="Ostrander E.A."/>
            <person name="Goff S.P."/>
            <person name="Metzger M.J."/>
        </authorList>
    </citation>
    <scope>NUCLEOTIDE SEQUENCE</scope>
    <source>
        <strain evidence="1">MELC-2E11</strain>
        <tissue evidence="1">Siphon/mantle</tissue>
    </source>
</reference>
<evidence type="ECO:0000313" key="2">
    <source>
        <dbReference type="Proteomes" id="UP001164746"/>
    </source>
</evidence>
<gene>
    <name evidence="1" type="ORF">MAR_030892</name>
</gene>
<dbReference type="EMBL" id="CP111021">
    <property type="protein sequence ID" value="WAR16298.1"/>
    <property type="molecule type" value="Genomic_DNA"/>
</dbReference>